<evidence type="ECO:0000256" key="3">
    <source>
        <dbReference type="SAM" id="Phobius"/>
    </source>
</evidence>
<sequence length="448" mass="47499">MLGPASASTSLDDIEKIGVVQGAAAVPRGVQSRDAGADCFDSPEPPDGGIGAWMQVFGAFFLFFASWGFVTAFGVYQNYYETELLKGTAASTISWIGSIQAFLLMFIGVLTGPLYDKGYFRSLLVTGTTMVTFGIMMTSLATEYYQILLAQGVCIGLGTGCLFVPSVAVIAGYFTMKRSFATGLASTGGSIGGIVYSVAFRSLVDKIGFGWANRFLGFLTMVLLLLSMSILKPRQFPAGPRSLLLPSAFKELPYTFTALALMLMFMGVYVPYFQIQGYAGEYLGLNKEISYQLLTIMNVSSIFGRTVPTIGADRIGPINLMIPAMVGTAIMGFAWLGMRDVASTVVFAVLYGFLSGTVVSLPPTTVTSMGGKPSDVGTRMGMAFTFAAIGLLTGNPIAGALIDIPNKKFRGAQIFCGCFVTAGCLLFVAARLLLPKNNGLSGGRQSGK</sequence>
<keyword evidence="3" id="KW-0472">Membrane</keyword>
<dbReference type="AlphaFoldDB" id="W7HLA5"/>
<keyword evidence="6" id="KW-1185">Reference proteome</keyword>
<feature type="transmembrane region" description="Helical" evidence="3">
    <location>
        <begin position="119"/>
        <end position="141"/>
    </location>
</feature>
<evidence type="ECO:0000256" key="2">
    <source>
        <dbReference type="ARBA" id="ARBA00006727"/>
    </source>
</evidence>
<feature type="transmembrane region" description="Helical" evidence="3">
    <location>
        <begin position="211"/>
        <end position="232"/>
    </location>
</feature>
<feature type="transmembrane region" description="Helical" evidence="3">
    <location>
        <begin position="414"/>
        <end position="434"/>
    </location>
</feature>
<dbReference type="OrthoDB" id="6509908at2759"/>
<dbReference type="InterPro" id="IPR020846">
    <property type="entry name" value="MFS_dom"/>
</dbReference>
<dbReference type="Gene3D" id="1.20.1250.20">
    <property type="entry name" value="MFS general substrate transporter like domains"/>
    <property type="match status" value="2"/>
</dbReference>
<dbReference type="GO" id="GO:0022857">
    <property type="term" value="F:transmembrane transporter activity"/>
    <property type="evidence" value="ECO:0007669"/>
    <property type="project" value="InterPro"/>
</dbReference>
<dbReference type="InterPro" id="IPR050327">
    <property type="entry name" value="Proton-linked_MCT"/>
</dbReference>
<dbReference type="Proteomes" id="UP000024837">
    <property type="component" value="Unassembled WGS sequence"/>
</dbReference>
<keyword evidence="3" id="KW-0812">Transmembrane</keyword>
<feature type="transmembrane region" description="Helical" evidence="3">
    <location>
        <begin position="318"/>
        <end position="338"/>
    </location>
</feature>
<dbReference type="PANTHER" id="PTHR11360:SF234">
    <property type="entry name" value="MFS-TYPE TRANSPORTER DBAD-RELATED"/>
    <property type="match status" value="1"/>
</dbReference>
<dbReference type="InterPro" id="IPR011701">
    <property type="entry name" value="MFS"/>
</dbReference>
<proteinExistence type="inferred from homology"/>
<feature type="transmembrane region" description="Helical" evidence="3">
    <location>
        <begin position="88"/>
        <end position="107"/>
    </location>
</feature>
<feature type="transmembrane region" description="Helical" evidence="3">
    <location>
        <begin position="52"/>
        <end position="76"/>
    </location>
</feature>
<evidence type="ECO:0000313" key="5">
    <source>
        <dbReference type="EMBL" id="EWC43844.1"/>
    </source>
</evidence>
<feature type="domain" description="Major facilitator superfamily (MFS) profile" evidence="4">
    <location>
        <begin position="52"/>
        <end position="441"/>
    </location>
</feature>
<comment type="similarity">
    <text evidence="2">Belongs to the major facilitator superfamily. Monocarboxylate porter (TC 2.A.1.13) family.</text>
</comment>
<evidence type="ECO:0000256" key="1">
    <source>
        <dbReference type="ARBA" id="ARBA00004141"/>
    </source>
</evidence>
<name>W7HLA5_9PEZI</name>
<accession>W7HLA5</accession>
<feature type="transmembrane region" description="Helical" evidence="3">
    <location>
        <begin position="153"/>
        <end position="174"/>
    </location>
</feature>
<dbReference type="HOGENOM" id="CLU_001265_1_1_1"/>
<reference evidence="5 6" key="1">
    <citation type="submission" date="2013-05" db="EMBL/GenBank/DDBJ databases">
        <title>Drechslerella stenobrocha genome reveals carnivorous origination and mechanical trapping mechanism of predatory fungi.</title>
        <authorList>
            <person name="Liu X."/>
            <person name="Zhang W."/>
            <person name="Liu K."/>
        </authorList>
    </citation>
    <scope>NUCLEOTIDE SEQUENCE [LARGE SCALE GENOMIC DNA]</scope>
    <source>
        <strain evidence="5 6">248</strain>
    </source>
</reference>
<dbReference type="EMBL" id="KI966450">
    <property type="protein sequence ID" value="EWC43844.1"/>
    <property type="molecule type" value="Genomic_DNA"/>
</dbReference>
<keyword evidence="3" id="KW-1133">Transmembrane helix</keyword>
<gene>
    <name evidence="5" type="ORF">DRE_07288</name>
</gene>
<feature type="transmembrane region" description="Helical" evidence="3">
    <location>
        <begin position="382"/>
        <end position="402"/>
    </location>
</feature>
<dbReference type="SUPFAM" id="SSF103473">
    <property type="entry name" value="MFS general substrate transporter"/>
    <property type="match status" value="1"/>
</dbReference>
<comment type="subcellular location">
    <subcellularLocation>
        <location evidence="1">Membrane</location>
        <topology evidence="1">Multi-pass membrane protein</topology>
    </subcellularLocation>
</comment>
<dbReference type="Pfam" id="PF07690">
    <property type="entry name" value="MFS_1"/>
    <property type="match status" value="1"/>
</dbReference>
<evidence type="ECO:0000259" key="4">
    <source>
        <dbReference type="PROSITE" id="PS50850"/>
    </source>
</evidence>
<organism evidence="5 6">
    <name type="scientific">Drechslerella stenobrocha 248</name>
    <dbReference type="NCBI Taxonomy" id="1043628"/>
    <lineage>
        <taxon>Eukaryota</taxon>
        <taxon>Fungi</taxon>
        <taxon>Dikarya</taxon>
        <taxon>Ascomycota</taxon>
        <taxon>Pezizomycotina</taxon>
        <taxon>Orbiliomycetes</taxon>
        <taxon>Orbiliales</taxon>
        <taxon>Orbiliaceae</taxon>
        <taxon>Drechslerella</taxon>
    </lineage>
</organism>
<dbReference type="GO" id="GO:0016020">
    <property type="term" value="C:membrane"/>
    <property type="evidence" value="ECO:0007669"/>
    <property type="project" value="UniProtKB-SubCell"/>
</dbReference>
<feature type="transmembrane region" description="Helical" evidence="3">
    <location>
        <begin position="252"/>
        <end position="272"/>
    </location>
</feature>
<protein>
    <recommendedName>
        <fullName evidence="4">Major facilitator superfamily (MFS) profile domain-containing protein</fullName>
    </recommendedName>
</protein>
<dbReference type="InterPro" id="IPR036259">
    <property type="entry name" value="MFS_trans_sf"/>
</dbReference>
<feature type="transmembrane region" description="Helical" evidence="3">
    <location>
        <begin position="345"/>
        <end position="362"/>
    </location>
</feature>
<dbReference type="PROSITE" id="PS50850">
    <property type="entry name" value="MFS"/>
    <property type="match status" value="1"/>
</dbReference>
<dbReference type="PANTHER" id="PTHR11360">
    <property type="entry name" value="MONOCARBOXYLATE TRANSPORTER"/>
    <property type="match status" value="1"/>
</dbReference>
<feature type="transmembrane region" description="Helical" evidence="3">
    <location>
        <begin position="180"/>
        <end position="199"/>
    </location>
</feature>
<evidence type="ECO:0000313" key="6">
    <source>
        <dbReference type="Proteomes" id="UP000024837"/>
    </source>
</evidence>